<name>A0A3M8LPR6_9MICO</name>
<dbReference type="EMBL" id="RDSR01000004">
    <property type="protein sequence ID" value="RNE66478.1"/>
    <property type="molecule type" value="Genomic_DNA"/>
</dbReference>
<dbReference type="PANTHER" id="PTHR46623:SF6">
    <property type="entry name" value="ALPHA_BETA-HYDROLASES SUPERFAMILY PROTEIN"/>
    <property type="match status" value="1"/>
</dbReference>
<dbReference type="InterPro" id="IPR029058">
    <property type="entry name" value="AB_hydrolase_fold"/>
</dbReference>
<dbReference type="OrthoDB" id="3208682at2"/>
<dbReference type="Proteomes" id="UP000279859">
    <property type="component" value="Unassembled WGS sequence"/>
</dbReference>
<gene>
    <name evidence="2" type="ORF">EEJ31_03505</name>
</gene>
<dbReference type="PANTHER" id="PTHR46623">
    <property type="entry name" value="CARBOXYMETHYLENEBUTENOLIDASE-RELATED"/>
    <property type="match status" value="1"/>
</dbReference>
<dbReference type="Gene3D" id="3.40.50.1820">
    <property type="entry name" value="alpha/beta hydrolase"/>
    <property type="match status" value="1"/>
</dbReference>
<protein>
    <submittedName>
        <fullName evidence="2">Dienelactone hydrolase family protein</fullName>
    </submittedName>
</protein>
<organism evidence="2 3">
    <name type="scientific">Cryobacterium tepidiphilum</name>
    <dbReference type="NCBI Taxonomy" id="2486026"/>
    <lineage>
        <taxon>Bacteria</taxon>
        <taxon>Bacillati</taxon>
        <taxon>Actinomycetota</taxon>
        <taxon>Actinomycetes</taxon>
        <taxon>Micrococcales</taxon>
        <taxon>Microbacteriaceae</taxon>
        <taxon>Cryobacterium</taxon>
    </lineage>
</organism>
<dbReference type="SUPFAM" id="SSF53474">
    <property type="entry name" value="alpha/beta-Hydrolases"/>
    <property type="match status" value="1"/>
</dbReference>
<sequence>MGQMIDLPGGAVSAYLCEPTGPARGGVVLIHEIWGLVDHITDVADRLAAEGYITIAPDLLGPVGIPAELGTELQSIMFNPDPAVRSAGQPLLRERMAPIHAPDFARFALDALHACVDHLAARPEVAERIAVTGFCFGGSYSFALAAADPRIVAAAPFYGSPPALDAVGDITASVYAFYGGTDERLMRSLPEVTAAMTDAGVDLTAQVYPGAGHAFFNDTNPQTYDPAAAADAWARLLAFLEWSLADA</sequence>
<dbReference type="Pfam" id="PF01738">
    <property type="entry name" value="DLH"/>
    <property type="match status" value="1"/>
</dbReference>
<evidence type="ECO:0000313" key="2">
    <source>
        <dbReference type="EMBL" id="RNE66478.1"/>
    </source>
</evidence>
<proteinExistence type="predicted"/>
<dbReference type="AlphaFoldDB" id="A0A3M8LPR6"/>
<feature type="domain" description="Dienelactone hydrolase" evidence="1">
    <location>
        <begin position="13"/>
        <end position="241"/>
    </location>
</feature>
<dbReference type="GO" id="GO:0016787">
    <property type="term" value="F:hydrolase activity"/>
    <property type="evidence" value="ECO:0007669"/>
    <property type="project" value="UniProtKB-KW"/>
</dbReference>
<evidence type="ECO:0000313" key="3">
    <source>
        <dbReference type="Proteomes" id="UP000279859"/>
    </source>
</evidence>
<dbReference type="InterPro" id="IPR051049">
    <property type="entry name" value="Dienelactone_hydrolase-like"/>
</dbReference>
<comment type="caution">
    <text evidence="2">The sequence shown here is derived from an EMBL/GenBank/DDBJ whole genome shotgun (WGS) entry which is preliminary data.</text>
</comment>
<accession>A0A3M8LPR6</accession>
<reference evidence="2 3" key="1">
    <citation type="submission" date="2018-11" db="EMBL/GenBank/DDBJ databases">
        <title>Cryobacterium sp. nov., isolated from rhizosphere soil of lettuce.</title>
        <authorList>
            <person name="Wang Y."/>
        </authorList>
    </citation>
    <scope>NUCLEOTIDE SEQUENCE [LARGE SCALE GENOMIC DNA]</scope>
    <source>
        <strain evidence="2 3">NEAU-85</strain>
    </source>
</reference>
<dbReference type="RefSeq" id="WP_123044912.1">
    <property type="nucleotide sequence ID" value="NZ_RDSR01000004.1"/>
</dbReference>
<keyword evidence="2" id="KW-0378">Hydrolase</keyword>
<dbReference type="InterPro" id="IPR002925">
    <property type="entry name" value="Dienelactn_hydro"/>
</dbReference>
<evidence type="ECO:0000259" key="1">
    <source>
        <dbReference type="Pfam" id="PF01738"/>
    </source>
</evidence>
<keyword evidence="3" id="KW-1185">Reference proteome</keyword>